<dbReference type="OrthoDB" id="92598at2"/>
<keyword evidence="2 5" id="KW-0812">Transmembrane</keyword>
<feature type="transmembrane region" description="Helical" evidence="5">
    <location>
        <begin position="24"/>
        <end position="42"/>
    </location>
</feature>
<dbReference type="AlphaFoldDB" id="A0A4P6EX76"/>
<accession>A0A4P6EX76</accession>
<evidence type="ECO:0008006" key="8">
    <source>
        <dbReference type="Google" id="ProtNLM"/>
    </source>
</evidence>
<dbReference type="InterPro" id="IPR035906">
    <property type="entry name" value="MetI-like_sf"/>
</dbReference>
<dbReference type="GO" id="GO:0016020">
    <property type="term" value="C:membrane"/>
    <property type="evidence" value="ECO:0007669"/>
    <property type="project" value="UniProtKB-SubCell"/>
</dbReference>
<keyword evidence="4 5" id="KW-0472">Membrane</keyword>
<dbReference type="RefSeq" id="WP_129202921.1">
    <property type="nucleotide sequence ID" value="NZ_CP035495.1"/>
</dbReference>
<sequence>MTVIGFVELTHAGTIVSNLTADPITAYTAVAACYFVICFGVSRLGRWYEARSAAGDRTAADDGAHAVPLEGVT</sequence>
<evidence type="ECO:0000313" key="6">
    <source>
        <dbReference type="EMBL" id="QAY62618.1"/>
    </source>
</evidence>
<evidence type="ECO:0000256" key="2">
    <source>
        <dbReference type="ARBA" id="ARBA00022692"/>
    </source>
</evidence>
<gene>
    <name evidence="6" type="ORF">ET495_04395</name>
</gene>
<reference evidence="6 7" key="1">
    <citation type="submission" date="2019-01" db="EMBL/GenBank/DDBJ databases">
        <title>Genome sequencing of strain 2JSPR-7.</title>
        <authorList>
            <person name="Heo J."/>
            <person name="Kim S.-J."/>
            <person name="Kim J.-S."/>
            <person name="Hong S.-B."/>
            <person name="Kwon S.-W."/>
        </authorList>
    </citation>
    <scope>NUCLEOTIDE SEQUENCE [LARGE SCALE GENOMIC DNA]</scope>
    <source>
        <strain evidence="6 7">2JSPR-7</strain>
    </source>
</reference>
<dbReference type="Gene3D" id="1.10.3720.10">
    <property type="entry name" value="MetI-like"/>
    <property type="match status" value="1"/>
</dbReference>
<keyword evidence="3 5" id="KW-1133">Transmembrane helix</keyword>
<proteinExistence type="predicted"/>
<evidence type="ECO:0000256" key="5">
    <source>
        <dbReference type="SAM" id="Phobius"/>
    </source>
</evidence>
<organism evidence="6 7">
    <name type="scientific">Xylanimonas allomyrinae</name>
    <dbReference type="NCBI Taxonomy" id="2509459"/>
    <lineage>
        <taxon>Bacteria</taxon>
        <taxon>Bacillati</taxon>
        <taxon>Actinomycetota</taxon>
        <taxon>Actinomycetes</taxon>
        <taxon>Micrococcales</taxon>
        <taxon>Promicromonosporaceae</taxon>
        <taxon>Xylanimonas</taxon>
    </lineage>
</organism>
<evidence type="ECO:0000256" key="3">
    <source>
        <dbReference type="ARBA" id="ARBA00022989"/>
    </source>
</evidence>
<evidence type="ECO:0000256" key="4">
    <source>
        <dbReference type="ARBA" id="ARBA00023136"/>
    </source>
</evidence>
<evidence type="ECO:0000256" key="1">
    <source>
        <dbReference type="ARBA" id="ARBA00004141"/>
    </source>
</evidence>
<comment type="subcellular location">
    <subcellularLocation>
        <location evidence="1">Membrane</location>
        <topology evidence="1">Multi-pass membrane protein</topology>
    </subcellularLocation>
</comment>
<protein>
    <recommendedName>
        <fullName evidence="8">Amino acid ABC transporter permease</fullName>
    </recommendedName>
</protein>
<dbReference type="EMBL" id="CP035495">
    <property type="protein sequence ID" value="QAY62618.1"/>
    <property type="molecule type" value="Genomic_DNA"/>
</dbReference>
<dbReference type="KEGG" id="xyl:ET495_04395"/>
<evidence type="ECO:0000313" key="7">
    <source>
        <dbReference type="Proteomes" id="UP000291758"/>
    </source>
</evidence>
<dbReference type="Proteomes" id="UP000291758">
    <property type="component" value="Chromosome"/>
</dbReference>
<name>A0A4P6EX76_9MICO</name>
<keyword evidence="7" id="KW-1185">Reference proteome</keyword>